<evidence type="ECO:0000256" key="2">
    <source>
        <dbReference type="ARBA" id="ARBA00048655"/>
    </source>
</evidence>
<dbReference type="Proteomes" id="UP000054466">
    <property type="component" value="Unassembled WGS sequence"/>
</dbReference>
<comment type="catalytic activity">
    <reaction evidence="2">
        <text>N(6)-D-ribulosyl-L-lysyl-[protein] + ATP = N(6)-(3-O-phospho-D-ribulosyl)-L-lysyl-[protein] + ADP + H(+)</text>
        <dbReference type="Rhea" id="RHEA:48432"/>
        <dbReference type="Rhea" id="RHEA-COMP:12103"/>
        <dbReference type="Rhea" id="RHEA-COMP:12104"/>
        <dbReference type="ChEBI" id="CHEBI:15378"/>
        <dbReference type="ChEBI" id="CHEBI:30616"/>
        <dbReference type="ChEBI" id="CHEBI:90418"/>
        <dbReference type="ChEBI" id="CHEBI:90420"/>
        <dbReference type="ChEBI" id="CHEBI:456216"/>
        <dbReference type="EC" id="2.7.1.172"/>
    </reaction>
    <physiologicalReaction direction="left-to-right" evidence="2">
        <dbReference type="Rhea" id="RHEA:48433"/>
    </physiologicalReaction>
</comment>
<evidence type="ECO:0000313" key="3">
    <source>
        <dbReference type="EMBL" id="KIW33515.1"/>
    </source>
</evidence>
<dbReference type="SUPFAM" id="SSF56112">
    <property type="entry name" value="Protein kinase-like (PK-like)"/>
    <property type="match status" value="1"/>
</dbReference>
<evidence type="ECO:0000256" key="1">
    <source>
        <dbReference type="ARBA" id="ARBA00011961"/>
    </source>
</evidence>
<dbReference type="PANTHER" id="PTHR12149">
    <property type="entry name" value="FRUCTOSAMINE 3 KINASE-RELATED PROTEIN"/>
    <property type="match status" value="1"/>
</dbReference>
<sequence length="400" mass="45948">MKSFCLERPESEDVRYIKKEVISPHKSILSPEFEPPSIPEDEKYEGTEVDPNVLSALPDGTRAIWSATYRASFWAISTKIDAEDPEGDKKSYFMKVRRTETLSLTRTVLIQGDDKVYTTVKAQAQAIGEYLSTKAIYAVIPDSVPRPIALGSLARDPSKHFYLAEYKDMKEEMPPLRDLASVIANLHNNSISPNGRFGFQVPTSQSLQLENTWCDTWEEFFTRAFRNTVRLEQEIQGAHDELQRLADEMCDKVIPRLLRPMETGGRKLKPTLLHGDLWHGNIGVDLMTDQVVLYDCCAFYGHHEYDLGMFRASRYRTSRAHVDAYNELVPISDPAADFDDRNALYALRVDLEVSCGWPENKRMRQLAIEEMRRLVGKYPGGYEAWEKEEVEEEDRGKRRH</sequence>
<protein>
    <recommendedName>
        <fullName evidence="1">protein-ribulosamine 3-kinase</fullName>
        <ecNumber evidence="1">2.7.1.172</ecNumber>
    </recommendedName>
</protein>
<dbReference type="EMBL" id="KN847040">
    <property type="protein sequence ID" value="KIW33515.1"/>
    <property type="molecule type" value="Genomic_DNA"/>
</dbReference>
<keyword evidence="4" id="KW-1185">Reference proteome</keyword>
<dbReference type="RefSeq" id="XP_016253731.1">
    <property type="nucleotide sequence ID" value="XM_016386803.1"/>
</dbReference>
<dbReference type="AlphaFoldDB" id="A0A0D2CUJ9"/>
<dbReference type="Pfam" id="PF03881">
    <property type="entry name" value="Fructosamin_kin"/>
    <property type="match status" value="1"/>
</dbReference>
<accession>A0A0D2CUJ9</accession>
<name>A0A0D2CUJ9_9EURO</name>
<dbReference type="InterPro" id="IPR016477">
    <property type="entry name" value="Fructo-/Ketosamine-3-kinase"/>
</dbReference>
<proteinExistence type="predicted"/>
<dbReference type="STRING" id="569365.A0A0D2CUJ9"/>
<evidence type="ECO:0000313" key="4">
    <source>
        <dbReference type="Proteomes" id="UP000054466"/>
    </source>
</evidence>
<dbReference type="EC" id="2.7.1.172" evidence="1"/>
<dbReference type="GeneID" id="27339554"/>
<dbReference type="InterPro" id="IPR011009">
    <property type="entry name" value="Kinase-like_dom_sf"/>
</dbReference>
<reference evidence="3 4" key="1">
    <citation type="submission" date="2015-01" db="EMBL/GenBank/DDBJ databases">
        <title>The Genome Sequence of Cladophialophora immunda CBS83496.</title>
        <authorList>
            <consortium name="The Broad Institute Genomics Platform"/>
            <person name="Cuomo C."/>
            <person name="de Hoog S."/>
            <person name="Gorbushina A."/>
            <person name="Stielow B."/>
            <person name="Teixiera M."/>
            <person name="Abouelleil A."/>
            <person name="Chapman S.B."/>
            <person name="Priest M."/>
            <person name="Young S.K."/>
            <person name="Wortman J."/>
            <person name="Nusbaum C."/>
            <person name="Birren B."/>
        </authorList>
    </citation>
    <scope>NUCLEOTIDE SEQUENCE [LARGE SCALE GENOMIC DNA]</scope>
    <source>
        <strain evidence="3 4">CBS 83496</strain>
    </source>
</reference>
<dbReference type="Gene3D" id="3.90.1200.10">
    <property type="match status" value="1"/>
</dbReference>
<dbReference type="PANTHER" id="PTHR12149:SF8">
    <property type="entry name" value="PROTEIN-RIBULOSAMINE 3-KINASE"/>
    <property type="match status" value="1"/>
</dbReference>
<organism evidence="3 4">
    <name type="scientific">Cladophialophora immunda</name>
    <dbReference type="NCBI Taxonomy" id="569365"/>
    <lineage>
        <taxon>Eukaryota</taxon>
        <taxon>Fungi</taxon>
        <taxon>Dikarya</taxon>
        <taxon>Ascomycota</taxon>
        <taxon>Pezizomycotina</taxon>
        <taxon>Eurotiomycetes</taxon>
        <taxon>Chaetothyriomycetidae</taxon>
        <taxon>Chaetothyriales</taxon>
        <taxon>Herpotrichiellaceae</taxon>
        <taxon>Cladophialophora</taxon>
    </lineage>
</organism>
<dbReference type="OrthoDB" id="5772781at2759"/>
<dbReference type="GO" id="GO:0102193">
    <property type="term" value="F:protein-ribulosamine 3-kinase activity"/>
    <property type="evidence" value="ECO:0007669"/>
    <property type="project" value="UniProtKB-EC"/>
</dbReference>
<dbReference type="VEuPathDB" id="FungiDB:PV07_00360"/>
<gene>
    <name evidence="3" type="ORF">PV07_00360</name>
</gene>